<dbReference type="EMBL" id="JAGYHF010000014">
    <property type="protein sequence ID" value="MBS4081289.1"/>
    <property type="molecule type" value="Genomic_DNA"/>
</dbReference>
<proteinExistence type="predicted"/>
<protein>
    <submittedName>
        <fullName evidence="3">Glycosyltransferase</fullName>
        <ecNumber evidence="3">2.4.-.-</ecNumber>
    </submittedName>
</protein>
<evidence type="ECO:0000259" key="2">
    <source>
        <dbReference type="Pfam" id="PF00535"/>
    </source>
</evidence>
<evidence type="ECO:0000313" key="4">
    <source>
        <dbReference type="Proteomes" id="UP000676035"/>
    </source>
</evidence>
<name>A0ABS5N4R0_9PSED</name>
<accession>A0ABS5N4R0</accession>
<gene>
    <name evidence="3" type="ORF">KFS80_23650</name>
</gene>
<dbReference type="EC" id="2.4.-.-" evidence="3"/>
<dbReference type="SUPFAM" id="SSF53448">
    <property type="entry name" value="Nucleotide-diphospho-sugar transferases"/>
    <property type="match status" value="1"/>
</dbReference>
<comment type="caution">
    <text evidence="3">The sequence shown here is derived from an EMBL/GenBank/DDBJ whole genome shotgun (WGS) entry which is preliminary data.</text>
</comment>
<dbReference type="InterPro" id="IPR001173">
    <property type="entry name" value="Glyco_trans_2-like"/>
</dbReference>
<feature type="domain" description="Glycosyltransferase 2-like" evidence="2">
    <location>
        <begin position="15"/>
        <end position="156"/>
    </location>
</feature>
<keyword evidence="1" id="KW-0997">Cell inner membrane</keyword>
<dbReference type="Proteomes" id="UP000676035">
    <property type="component" value="Unassembled WGS sequence"/>
</dbReference>
<keyword evidence="4" id="KW-1185">Reference proteome</keyword>
<dbReference type="Gene3D" id="3.90.550.10">
    <property type="entry name" value="Spore Coat Polysaccharide Biosynthesis Protein SpsA, Chain A"/>
    <property type="match status" value="1"/>
</dbReference>
<evidence type="ECO:0000313" key="3">
    <source>
        <dbReference type="EMBL" id="MBS4081289.1"/>
    </source>
</evidence>
<keyword evidence="3" id="KW-0808">Transferase</keyword>
<evidence type="ECO:0000256" key="1">
    <source>
        <dbReference type="ARBA" id="ARBA00022519"/>
    </source>
</evidence>
<keyword evidence="1" id="KW-0472">Membrane</keyword>
<reference evidence="3 4" key="1">
    <citation type="submission" date="2021-04" db="EMBL/GenBank/DDBJ databases">
        <title>Pseudomonas rustica sp. nov. isolated from raw milk.</title>
        <authorList>
            <person name="Fiedler G."/>
            <person name="Gieschler S."/>
            <person name="Kabisch J."/>
            <person name="Grimmler C."/>
            <person name="Brinks E."/>
            <person name="Wagner N."/>
            <person name="Hetzer B."/>
            <person name="Franz C.M.A.P."/>
            <person name="Boehnlein C."/>
        </authorList>
    </citation>
    <scope>NUCLEOTIDE SEQUENCE [LARGE SCALE GENOMIC DNA]</scope>
    <source>
        <strain evidence="3 4">MBT-4</strain>
    </source>
</reference>
<dbReference type="GO" id="GO:0016757">
    <property type="term" value="F:glycosyltransferase activity"/>
    <property type="evidence" value="ECO:0007669"/>
    <property type="project" value="UniProtKB-KW"/>
</dbReference>
<keyword evidence="3" id="KW-0328">Glycosyltransferase</keyword>
<organism evidence="3 4">
    <name type="scientific">Pseudomonas rustica</name>
    <dbReference type="NCBI Taxonomy" id="2827099"/>
    <lineage>
        <taxon>Bacteria</taxon>
        <taxon>Pseudomonadati</taxon>
        <taxon>Pseudomonadota</taxon>
        <taxon>Gammaproteobacteria</taxon>
        <taxon>Pseudomonadales</taxon>
        <taxon>Pseudomonadaceae</taxon>
        <taxon>Pseudomonas</taxon>
    </lineage>
</organism>
<keyword evidence="1" id="KW-1003">Cell membrane</keyword>
<dbReference type="PANTHER" id="PTHR43179">
    <property type="entry name" value="RHAMNOSYLTRANSFERASE WBBL"/>
    <property type="match status" value="1"/>
</dbReference>
<dbReference type="Pfam" id="PF00535">
    <property type="entry name" value="Glycos_transf_2"/>
    <property type="match status" value="1"/>
</dbReference>
<dbReference type="PANTHER" id="PTHR43179:SF7">
    <property type="entry name" value="RHAMNOSYLTRANSFERASE WBBL"/>
    <property type="match status" value="1"/>
</dbReference>
<sequence length="275" mass="31660">MKALDFPAQQQANFSVVLVNYKTPDLTKMCLELLREHAQEQRIPVWVVDNDSADASLDYLRTLDWINLIERPSVKGEQGHIAHGKALDLVLDRVETDYLFLLHTDTFVYDKEVFAMMMRECANNPEIAAVGCVEQINRGMLRETWRLTSRFCKHYVRRAKTQLGLKTKEPKPYRETHLKSFCTLWNARLAKSHGLHFCMDDRVPGYTLQDRMVSLGYGIKFLSPRKIFSYLDHIQSGTVAAAGTYGKDHRRTKMYEASIKRLEQQRGKAGMQASA</sequence>
<dbReference type="InterPro" id="IPR029044">
    <property type="entry name" value="Nucleotide-diphossugar_trans"/>
</dbReference>
<dbReference type="RefSeq" id="WP_212546134.1">
    <property type="nucleotide sequence ID" value="NZ_JAGYHF010000014.1"/>
</dbReference>